<dbReference type="GO" id="GO:0005524">
    <property type="term" value="F:ATP binding"/>
    <property type="evidence" value="ECO:0007669"/>
    <property type="project" value="UniProtKB-KW"/>
</dbReference>
<sequence length="462" mass="53967">MDLMEKITSLCKRRGFIYPGSEIYGGLANTYDYGPLGVELLRNIKNLWWDAFVTKRDEIYGLHTNILMSPKVWEASGHVASFTDVQIDCRECQYRTRADHLIEDYLGSHGEERKVEGYSPEKMGQLIDKDKIVCPKCGKFSWTKPRMFNNLFETHIGIISGEKNLVYLRGEIAQGMFVNFKNVLDSLSPKLPFGLAQSGAAFRNEITLGKLTFRSLQFNLSEFEYFFNPEVQKWEEVFEYWKNQMWEWTTKILGINEKYLHWRPHTDEERSHYSKRTEDIDYNFPWGFKELYGLAYRTDFDLKNHMEKSGVDLRYTDPESGKKFIPHVVEPTFGMDRSLLAVLFNGYYEDIDKKRVVLKIVPKLASYKVAIFPLLANKEELVKKAKAIYGLLATYYNCAWDDRGNIGKRYFSQDEIGTPWCVTVDFKTLEDDTVTVRDRDTAKQERVSVDKLDEYIENKLLG</sequence>
<evidence type="ECO:0000256" key="1">
    <source>
        <dbReference type="ARBA" id="ARBA00012829"/>
    </source>
</evidence>
<dbReference type="PANTHER" id="PTHR10745">
    <property type="entry name" value="GLYCYL-TRNA SYNTHETASE/DNA POLYMERASE SUBUNIT GAMMA-2"/>
    <property type="match status" value="1"/>
</dbReference>
<dbReference type="Pfam" id="PF03129">
    <property type="entry name" value="HGTP_anticodon"/>
    <property type="match status" value="1"/>
</dbReference>
<dbReference type="GO" id="GO:0004820">
    <property type="term" value="F:glycine-tRNA ligase activity"/>
    <property type="evidence" value="ECO:0007669"/>
    <property type="project" value="UniProtKB-EC"/>
</dbReference>
<dbReference type="NCBIfam" id="NF003211">
    <property type="entry name" value="PRK04173.1"/>
    <property type="match status" value="1"/>
</dbReference>
<keyword evidence="3 9" id="KW-0436">Ligase</keyword>
<keyword evidence="2" id="KW-0963">Cytoplasm</keyword>
<dbReference type="FunFam" id="3.40.50.800:FF:000002">
    <property type="entry name" value="Glycine--tRNA ligase"/>
    <property type="match status" value="1"/>
</dbReference>
<dbReference type="Proteomes" id="UP000176939">
    <property type="component" value="Unassembled WGS sequence"/>
</dbReference>
<dbReference type="InterPro" id="IPR002315">
    <property type="entry name" value="tRNA-synt_gly"/>
</dbReference>
<dbReference type="NCBIfam" id="TIGR00389">
    <property type="entry name" value="glyS_dimeric"/>
    <property type="match status" value="1"/>
</dbReference>
<dbReference type="SUPFAM" id="SSF55681">
    <property type="entry name" value="Class II aaRS and biotin synthetases"/>
    <property type="match status" value="1"/>
</dbReference>
<protein>
    <recommendedName>
        <fullName evidence="1">glycine--tRNA ligase</fullName>
        <ecNumber evidence="1">6.1.1.14</ecNumber>
    </recommendedName>
</protein>
<dbReference type="AlphaFoldDB" id="A0A1F7X5V8"/>
<dbReference type="GO" id="GO:1990742">
    <property type="term" value="C:microvesicle"/>
    <property type="evidence" value="ECO:0007669"/>
    <property type="project" value="UniProtKB-ARBA"/>
</dbReference>
<dbReference type="Gene3D" id="3.30.930.10">
    <property type="entry name" value="Bira Bifunctional Protein, Domain 2"/>
    <property type="match status" value="1"/>
</dbReference>
<accession>A0A1F7X5V8</accession>
<dbReference type="PROSITE" id="PS50862">
    <property type="entry name" value="AA_TRNA_LIGASE_II"/>
    <property type="match status" value="1"/>
</dbReference>
<dbReference type="PANTHER" id="PTHR10745:SF8">
    <property type="entry name" value="DNA POLYMERASE SUBUNIT GAMMA-2, MITOCHONDRIAL"/>
    <property type="match status" value="1"/>
</dbReference>
<evidence type="ECO:0000256" key="3">
    <source>
        <dbReference type="ARBA" id="ARBA00022598"/>
    </source>
</evidence>
<keyword evidence="6" id="KW-0648">Protein biosynthesis</keyword>
<dbReference type="EMBL" id="MGFQ01000008">
    <property type="protein sequence ID" value="OGM10476.1"/>
    <property type="molecule type" value="Genomic_DNA"/>
</dbReference>
<dbReference type="GO" id="GO:0004081">
    <property type="term" value="F:bis(5'-nucleosyl)-tetraphosphatase (asymmetrical) activity"/>
    <property type="evidence" value="ECO:0007669"/>
    <property type="project" value="UniProtKB-ARBA"/>
</dbReference>
<evidence type="ECO:0000256" key="7">
    <source>
        <dbReference type="ARBA" id="ARBA00023146"/>
    </source>
</evidence>
<keyword evidence="4" id="KW-0547">Nucleotide-binding</keyword>
<gene>
    <name evidence="9" type="ORF">A2Z67_00845</name>
</gene>
<dbReference type="GO" id="GO:0015966">
    <property type="term" value="P:diadenosine tetraphosphate biosynthetic process"/>
    <property type="evidence" value="ECO:0007669"/>
    <property type="project" value="UniProtKB-ARBA"/>
</dbReference>
<dbReference type="GO" id="GO:0070062">
    <property type="term" value="C:extracellular exosome"/>
    <property type="evidence" value="ECO:0007669"/>
    <property type="project" value="UniProtKB-ARBA"/>
</dbReference>
<comment type="caution">
    <text evidence="9">The sequence shown here is derived from an EMBL/GenBank/DDBJ whole genome shotgun (WGS) entry which is preliminary data.</text>
</comment>
<dbReference type="PRINTS" id="PR01043">
    <property type="entry name" value="TRNASYNTHGLY"/>
</dbReference>
<feature type="domain" description="Aminoacyl-transfer RNA synthetases class-II family profile" evidence="8">
    <location>
        <begin position="2"/>
        <end position="362"/>
    </location>
</feature>
<dbReference type="EC" id="6.1.1.14" evidence="1"/>
<organism evidence="9 10">
    <name type="scientific">Candidatus Woesebacteria bacterium RBG_13_36_22</name>
    <dbReference type="NCBI Taxonomy" id="1802478"/>
    <lineage>
        <taxon>Bacteria</taxon>
        <taxon>Candidatus Woeseibacteriota</taxon>
    </lineage>
</organism>
<dbReference type="SUPFAM" id="SSF52954">
    <property type="entry name" value="Class II aaRS ABD-related"/>
    <property type="match status" value="1"/>
</dbReference>
<proteinExistence type="predicted"/>
<evidence type="ECO:0000313" key="10">
    <source>
        <dbReference type="Proteomes" id="UP000176939"/>
    </source>
</evidence>
<dbReference type="GO" id="GO:0005737">
    <property type="term" value="C:cytoplasm"/>
    <property type="evidence" value="ECO:0007669"/>
    <property type="project" value="InterPro"/>
</dbReference>
<evidence type="ECO:0000256" key="4">
    <source>
        <dbReference type="ARBA" id="ARBA00022741"/>
    </source>
</evidence>
<evidence type="ECO:0000259" key="8">
    <source>
        <dbReference type="PROSITE" id="PS50862"/>
    </source>
</evidence>
<dbReference type="InterPro" id="IPR045864">
    <property type="entry name" value="aa-tRNA-synth_II/BPL/LPL"/>
</dbReference>
<dbReference type="InterPro" id="IPR004154">
    <property type="entry name" value="Anticodon-bd"/>
</dbReference>
<reference evidence="9 10" key="1">
    <citation type="journal article" date="2016" name="Nat. Commun.">
        <title>Thousands of microbial genomes shed light on interconnected biogeochemical processes in an aquifer system.</title>
        <authorList>
            <person name="Anantharaman K."/>
            <person name="Brown C.T."/>
            <person name="Hug L.A."/>
            <person name="Sharon I."/>
            <person name="Castelle C.J."/>
            <person name="Probst A.J."/>
            <person name="Thomas B.C."/>
            <person name="Singh A."/>
            <person name="Wilkins M.J."/>
            <person name="Karaoz U."/>
            <person name="Brodie E.L."/>
            <person name="Williams K.H."/>
            <person name="Hubbard S.S."/>
            <person name="Banfield J.F."/>
        </authorList>
    </citation>
    <scope>NUCLEOTIDE SEQUENCE [LARGE SCALE GENOMIC DNA]</scope>
</reference>
<dbReference type="InterPro" id="IPR027031">
    <property type="entry name" value="Gly-tRNA_synthase/POLG2"/>
</dbReference>
<evidence type="ECO:0000256" key="5">
    <source>
        <dbReference type="ARBA" id="ARBA00022840"/>
    </source>
</evidence>
<evidence type="ECO:0000313" key="9">
    <source>
        <dbReference type="EMBL" id="OGM10476.1"/>
    </source>
</evidence>
<dbReference type="InterPro" id="IPR006195">
    <property type="entry name" value="aa-tRNA-synth_II"/>
</dbReference>
<dbReference type="GO" id="GO:0006426">
    <property type="term" value="P:glycyl-tRNA aminoacylation"/>
    <property type="evidence" value="ECO:0007669"/>
    <property type="project" value="InterPro"/>
</dbReference>
<dbReference type="InterPro" id="IPR036621">
    <property type="entry name" value="Anticodon-bd_dom_sf"/>
</dbReference>
<evidence type="ECO:0000256" key="6">
    <source>
        <dbReference type="ARBA" id="ARBA00022917"/>
    </source>
</evidence>
<dbReference type="Gene3D" id="3.40.50.800">
    <property type="entry name" value="Anticodon-binding domain"/>
    <property type="match status" value="1"/>
</dbReference>
<evidence type="ECO:0000256" key="2">
    <source>
        <dbReference type="ARBA" id="ARBA00022490"/>
    </source>
</evidence>
<name>A0A1F7X5V8_9BACT</name>
<keyword evidence="7" id="KW-0030">Aminoacyl-tRNA synthetase</keyword>
<keyword evidence="5" id="KW-0067">ATP-binding</keyword>